<dbReference type="InterPro" id="IPR050682">
    <property type="entry name" value="ModA/WtpA"/>
</dbReference>
<dbReference type="Pfam" id="PF13531">
    <property type="entry name" value="SBP_bac_11"/>
    <property type="match status" value="1"/>
</dbReference>
<evidence type="ECO:0000313" key="2">
    <source>
        <dbReference type="Proteomes" id="UP000683497"/>
    </source>
</evidence>
<evidence type="ECO:0000313" key="1">
    <source>
        <dbReference type="EMBL" id="QWW80245.1"/>
    </source>
</evidence>
<dbReference type="PANTHER" id="PTHR30632">
    <property type="entry name" value="MOLYBDATE-BINDING PERIPLASMIC PROTEIN"/>
    <property type="match status" value="1"/>
</dbReference>
<proteinExistence type="predicted"/>
<dbReference type="EMBL" id="CP076838">
    <property type="protein sequence ID" value="QWW80245.1"/>
    <property type="molecule type" value="Genomic_DNA"/>
</dbReference>
<dbReference type="PANTHER" id="PTHR30632:SF0">
    <property type="entry name" value="SULFATE-BINDING PROTEIN"/>
    <property type="match status" value="1"/>
</dbReference>
<sequence>MRVLAAGSLRGVWPSLLRHFPEPVETAFGPAGLLQERIAAGEACDLFASANLAHPRALNPLAVIPFARNSLCLTVRSDVLQQGDNWLSLLTRADLRLATSTAGEDPCGDYAQTLFDRMGDSGEGVRARARALVGGRHSAPIPAGKLAAEWIIHSGQAELFIGYASYASRLRTIPGLTVIPLPAPYNPCAEYGCAVITPAGQRLGMFLQSEVAKGILREAGFEA</sequence>
<dbReference type="RefSeq" id="WP_207292400.1">
    <property type="nucleotide sequence ID" value="NZ_CP071383.1"/>
</dbReference>
<protein>
    <submittedName>
        <fullName evidence="1">Substrate-binding domain-containing protein</fullName>
    </submittedName>
</protein>
<name>A0ABX8JVL8_9ENTR</name>
<dbReference type="SUPFAM" id="SSF53850">
    <property type="entry name" value="Periplasmic binding protein-like II"/>
    <property type="match status" value="1"/>
</dbReference>
<keyword evidence="2" id="KW-1185">Reference proteome</keyword>
<accession>A0ABX8JVL8</accession>
<organism evidence="1 2">
    <name type="scientific">Leclercia pneumoniae</name>
    <dbReference type="NCBI Taxonomy" id="2815358"/>
    <lineage>
        <taxon>Bacteria</taxon>
        <taxon>Pseudomonadati</taxon>
        <taxon>Pseudomonadota</taxon>
        <taxon>Gammaproteobacteria</taxon>
        <taxon>Enterobacterales</taxon>
        <taxon>Enterobacteriaceae</taxon>
        <taxon>Leclercia</taxon>
    </lineage>
</organism>
<reference evidence="1 2" key="1">
    <citation type="submission" date="2021-06" db="EMBL/GenBank/DDBJ databases">
        <title>Leclercia pneumoniae sp. nov.</title>
        <authorList>
            <person name="Hoenemann M."/>
            <person name="Viehweger A."/>
            <person name="Dietze N."/>
        </authorList>
    </citation>
    <scope>NUCLEOTIDE SEQUENCE [LARGE SCALE GENOMIC DNA]</scope>
    <source>
        <strain evidence="2">49125</strain>
    </source>
</reference>
<gene>
    <name evidence="1" type="ORF">KQ929_02990</name>
</gene>
<dbReference type="Gene3D" id="3.40.190.10">
    <property type="entry name" value="Periplasmic binding protein-like II"/>
    <property type="match status" value="2"/>
</dbReference>
<dbReference type="Proteomes" id="UP000683497">
    <property type="component" value="Chromosome"/>
</dbReference>